<accession>A0A6C0C628</accession>
<dbReference type="InterPro" id="IPR010902">
    <property type="entry name" value="NUMOD4"/>
</dbReference>
<evidence type="ECO:0000259" key="3">
    <source>
        <dbReference type="Pfam" id="PF13392"/>
    </source>
</evidence>
<dbReference type="InterPro" id="IPR010896">
    <property type="entry name" value="NUMOD1"/>
</dbReference>
<evidence type="ECO:0008006" key="5">
    <source>
        <dbReference type="Google" id="ProtNLM"/>
    </source>
</evidence>
<sequence>MKNAHKNNCSYDNVLVSKLDVNGNFIEEYESIRLAARDNNLSKHLIIWCCKNIHKNKTGGGYLWARKEKQGIRFESDEVFKKIDKIGNLVFDNYEISSYGKLRNIRTQKILAPATSNGYARFQLYMQDGKPKQMLSHRLVAYFFIKRVDDDTMVVNHLDENKLNNHVSNLEWCTQLKNKIHSVGKKVCKIDKDTGCILYTYDSVASAGKKIGNPGAFGKISKCCNSNQITSYGFAWKFLKDIIDEMLNDGYIEITTKELNETQEGTFVSFIGDNGQLRYSRKLTDIESNVMTYMKDDKRFYYRLSNIKKVWIKQC</sequence>
<dbReference type="InterPro" id="IPR044925">
    <property type="entry name" value="His-Me_finger_sf"/>
</dbReference>
<dbReference type="Gene3D" id="3.90.75.20">
    <property type="match status" value="1"/>
</dbReference>
<dbReference type="EMBL" id="MN739353">
    <property type="protein sequence ID" value="QHT00176.1"/>
    <property type="molecule type" value="Genomic_DNA"/>
</dbReference>
<proteinExistence type="predicted"/>
<dbReference type="Pfam" id="PF07453">
    <property type="entry name" value="NUMOD1"/>
    <property type="match status" value="1"/>
</dbReference>
<dbReference type="InterPro" id="IPR003647">
    <property type="entry name" value="Intron_nuc_1_rpt"/>
</dbReference>
<name>A0A6C0C628_9ZZZZ</name>
<evidence type="ECO:0000259" key="2">
    <source>
        <dbReference type="Pfam" id="PF07463"/>
    </source>
</evidence>
<feature type="domain" description="NUMOD4" evidence="2">
    <location>
        <begin position="78"/>
        <end position="124"/>
    </location>
</feature>
<dbReference type="AlphaFoldDB" id="A0A6C0C628"/>
<evidence type="ECO:0000259" key="1">
    <source>
        <dbReference type="Pfam" id="PF07453"/>
    </source>
</evidence>
<dbReference type="Pfam" id="PF07463">
    <property type="entry name" value="NUMOD4"/>
    <property type="match status" value="1"/>
</dbReference>
<reference evidence="4" key="1">
    <citation type="journal article" date="2020" name="Nature">
        <title>Giant virus diversity and host interactions through global metagenomics.</title>
        <authorList>
            <person name="Schulz F."/>
            <person name="Roux S."/>
            <person name="Paez-Espino D."/>
            <person name="Jungbluth S."/>
            <person name="Walsh D.A."/>
            <person name="Denef V.J."/>
            <person name="McMahon K.D."/>
            <person name="Konstantinidis K.T."/>
            <person name="Eloe-Fadrosh E.A."/>
            <person name="Kyrpides N.C."/>
            <person name="Woyke T."/>
        </authorList>
    </citation>
    <scope>NUCLEOTIDE SEQUENCE</scope>
    <source>
        <strain evidence="4">GVMAG-M-3300020192-26</strain>
    </source>
</reference>
<dbReference type="GO" id="GO:0016788">
    <property type="term" value="F:hydrolase activity, acting on ester bonds"/>
    <property type="evidence" value="ECO:0007669"/>
    <property type="project" value="InterPro"/>
</dbReference>
<dbReference type="SMART" id="SM00497">
    <property type="entry name" value="IENR1"/>
    <property type="match status" value="2"/>
</dbReference>
<protein>
    <recommendedName>
        <fullName evidence="5">HNH nuclease domain-containing protein</fullName>
    </recommendedName>
</protein>
<dbReference type="InterPro" id="IPR036388">
    <property type="entry name" value="WH-like_DNA-bd_sf"/>
</dbReference>
<feature type="domain" description="HNH nuclease" evidence="3">
    <location>
        <begin position="137"/>
        <end position="178"/>
    </location>
</feature>
<feature type="domain" description="Nuclease-associated modular DNA-binding 1" evidence="1">
    <location>
        <begin position="20"/>
        <end position="50"/>
    </location>
</feature>
<evidence type="ECO:0000313" key="4">
    <source>
        <dbReference type="EMBL" id="QHT00176.1"/>
    </source>
</evidence>
<dbReference type="SUPFAM" id="SSF54060">
    <property type="entry name" value="His-Me finger endonucleases"/>
    <property type="match status" value="1"/>
</dbReference>
<dbReference type="Pfam" id="PF13392">
    <property type="entry name" value="HNH_3"/>
    <property type="match status" value="1"/>
</dbReference>
<dbReference type="Gene3D" id="1.10.10.10">
    <property type="entry name" value="Winged helix-like DNA-binding domain superfamily/Winged helix DNA-binding domain"/>
    <property type="match status" value="1"/>
</dbReference>
<organism evidence="4">
    <name type="scientific">viral metagenome</name>
    <dbReference type="NCBI Taxonomy" id="1070528"/>
    <lineage>
        <taxon>unclassified sequences</taxon>
        <taxon>metagenomes</taxon>
        <taxon>organismal metagenomes</taxon>
    </lineage>
</organism>
<dbReference type="InterPro" id="IPR003615">
    <property type="entry name" value="HNH_nuc"/>
</dbReference>